<feature type="region of interest" description="Disordered" evidence="11">
    <location>
        <begin position="1100"/>
        <end position="1129"/>
    </location>
</feature>
<dbReference type="Gene3D" id="3.30.200.20">
    <property type="entry name" value="Phosphorylase Kinase, domain 1"/>
    <property type="match status" value="1"/>
</dbReference>
<keyword evidence="10" id="KW-0675">Receptor</keyword>
<comment type="subcellular location">
    <subcellularLocation>
        <location evidence="1">Membrane</location>
        <topology evidence="1">Single-pass type I membrane protein</topology>
    </subcellularLocation>
</comment>
<feature type="region of interest" description="Disordered" evidence="11">
    <location>
        <begin position="1403"/>
        <end position="1436"/>
    </location>
</feature>
<feature type="compositionally biased region" description="Polar residues" evidence="11">
    <location>
        <begin position="1100"/>
        <end position="1120"/>
    </location>
</feature>
<keyword evidence="15" id="KW-1185">Reference proteome</keyword>
<evidence type="ECO:0000256" key="7">
    <source>
        <dbReference type="ARBA" id="ARBA00022840"/>
    </source>
</evidence>
<evidence type="ECO:0000256" key="9">
    <source>
        <dbReference type="ARBA" id="ARBA00023136"/>
    </source>
</evidence>
<evidence type="ECO:0000313" key="14">
    <source>
        <dbReference type="EMBL" id="KAK8474092.1"/>
    </source>
</evidence>
<dbReference type="InterPro" id="IPR032675">
    <property type="entry name" value="LRR_dom_sf"/>
</dbReference>
<evidence type="ECO:0000256" key="6">
    <source>
        <dbReference type="ARBA" id="ARBA00022741"/>
    </source>
</evidence>
<sequence length="1467" mass="161291">TLKKGFQFPQPFLSSWNSSDPSLVCSWVGIGCSEGRVVSLDLTDMNMGGSVSPQISRLDRLTNLSLAGNNFTGSIEIANLRELRFLNISNNQFNGNLDWNYASIVNLQVFDAYNNNFTALLPVGVLGLKKLRHLDLGGNYFYGKIPPSYGTLVGLEYLQLSGNDLHGKIPGELGNLKNLKELYLGYYNAFEGGIPVELGNLVNLVILDLSSCELDGPIPQELGNLQLDTLYLHINQLSGPIPKQLGNLTSLTYLDLSHNALTGEIPSEFVNLKKLRLFNLFMNRLHGSIPDYVADLPYLETLALWMNNFTGVIPKNLGQNGKLQLLDLSSNKLTGTIPPGLCASKQLSILVLMKNFLFGNIPRELGRCYSLTRVRLGQNYLNGSIPDGFIYLPELSLAELQSNYLSGSLAENGNSSSKPVRLGQLNLSNNLLSGPLPFSLSNLTSLEILLLSGNQFSGPIPPSIGELRQVLKLDLSRNLLSGSIPADVGNCIHLTYLDMSQNNLSGSIPPEISNVHILSYLNVSRNHLTEAIPRSIGSMKSLTVIDLSFNDFSGKLPESGQFAVFNASSFAGNPQLCGSLLNNPCNFTAITGTPRKAPGDFKLIFALGLLVCSVIFATAAIIKAKSFKKKGSNSWKMTAFQKLEFTVSDILECVKDGNVIGRGGAGVVYHGKMGNGMEIAVKKLVGFGSSGHDHGFRAEIQTLGNIRHRNIVRLLAFCSNKETNLLVYEYMRNGSLGEALHGKKGGFLGWSLSFEAHVADFGLAKFLFDGGASECMSAIAGSYGYIAPEYAYTLKVDEKSDVYSFGVVLLELISGRRAVGEFGEGIDIVQWTKTMTNCGREAEAVVDPRLTSVPKDEAMHLLFIAMLCVQENSMERPRMREWYPSHQIGSGLFQVSWVFEYLFDISIMAGEKILENPETINVVLMSEAVPKLAEQDVPSGKLGMASDLTSTISSTPYLSSGANQDLVVEPGANQSTGFDNYYYPGYDGSFTQPDDKGYFPSNGSHTGVQSENGSLVYYLPGYNPYATGALMGADGQCLGQQPYYSSGYYQPPVSYGAEAMPCYTWDSTYAVDISNGSFDGFRNVKYGSGSAFAKSNSFNSTKSNGLGSKLSRSTYTQPNKPLSKGPYSGSDLSAGSYRGYYQAGKSPSFNNQKQGLYQYNGPMNYGQNGRAWNQSDRYKKSNRDVDFENSAELTRGPRASNRAVPLDSSVRKEDLGLNLYKDKYNLQDFQTEYEKAKFFVIKSYSEDDVHKSMKYDVWSSTLNGNKKLDAAFYEADTRESETGTKCPIFLFFSVNGSGQFVGLAEMIGKVDFNKDMDFWQLDKWNGFFPVKWHVIKDIPNKELCHIILENNENKPVTHSRDTQEIGLKQGLEMLNIFKGYSEKSSLLNDFGFYENREETLNAKKSHKSGTRGYREDDLTNQTKAGERKVEETNSTADPTSLINLTKKLSLNGCTRKSVVVKNPIPAP</sequence>
<dbReference type="EMBL" id="JBBPBN010002692">
    <property type="protein sequence ID" value="KAK8474092.1"/>
    <property type="molecule type" value="Genomic_DNA"/>
</dbReference>
<evidence type="ECO:0000259" key="13">
    <source>
        <dbReference type="PROSITE" id="PS50882"/>
    </source>
</evidence>
<dbReference type="SUPFAM" id="SSF52058">
    <property type="entry name" value="L domain-like"/>
    <property type="match status" value="1"/>
</dbReference>
<keyword evidence="5" id="KW-0677">Repeat</keyword>
<evidence type="ECO:0000256" key="11">
    <source>
        <dbReference type="SAM" id="MobiDB-lite"/>
    </source>
</evidence>
<dbReference type="InterPro" id="IPR003591">
    <property type="entry name" value="Leu-rich_rpt_typical-subtyp"/>
</dbReference>
<dbReference type="Pfam" id="PF13855">
    <property type="entry name" value="LRR_8"/>
    <property type="match status" value="1"/>
</dbReference>
<dbReference type="Pfam" id="PF07714">
    <property type="entry name" value="PK_Tyr_Ser-Thr"/>
    <property type="match status" value="2"/>
</dbReference>
<evidence type="ECO:0000256" key="8">
    <source>
        <dbReference type="ARBA" id="ARBA00022989"/>
    </source>
</evidence>
<feature type="domain" description="Protein kinase" evidence="12">
    <location>
        <begin position="654"/>
        <end position="889"/>
    </location>
</feature>
<dbReference type="CDD" id="cd21134">
    <property type="entry name" value="YTH"/>
    <property type="match status" value="1"/>
</dbReference>
<evidence type="ECO:0000256" key="4">
    <source>
        <dbReference type="ARBA" id="ARBA00022729"/>
    </source>
</evidence>
<dbReference type="SUPFAM" id="SSF56112">
    <property type="entry name" value="Protein kinase-like (PK-like)"/>
    <property type="match status" value="1"/>
</dbReference>
<dbReference type="PROSITE" id="PS50882">
    <property type="entry name" value="YTH"/>
    <property type="match status" value="1"/>
</dbReference>
<dbReference type="Pfam" id="PF04146">
    <property type="entry name" value="YTH"/>
    <property type="match status" value="1"/>
</dbReference>
<evidence type="ECO:0000256" key="10">
    <source>
        <dbReference type="ARBA" id="ARBA00023170"/>
    </source>
</evidence>
<dbReference type="PANTHER" id="PTHR48053">
    <property type="entry name" value="LEUCINE RICH REPEAT FAMILY PROTEIN, EXPRESSED"/>
    <property type="match status" value="1"/>
</dbReference>
<keyword evidence="7" id="KW-0067">ATP-binding</keyword>
<dbReference type="Gene3D" id="3.80.10.10">
    <property type="entry name" value="Ribonuclease Inhibitor"/>
    <property type="match status" value="4"/>
</dbReference>
<feature type="domain" description="YTH" evidence="13">
    <location>
        <begin position="1236"/>
        <end position="1377"/>
    </location>
</feature>
<dbReference type="InterPro" id="IPR000719">
    <property type="entry name" value="Prot_kinase_dom"/>
</dbReference>
<keyword evidence="9" id="KW-0472">Membrane</keyword>
<dbReference type="Proteomes" id="UP001396334">
    <property type="component" value="Unassembled WGS sequence"/>
</dbReference>
<evidence type="ECO:0000256" key="2">
    <source>
        <dbReference type="ARBA" id="ARBA00022614"/>
    </source>
</evidence>
<name>A0ABR1Z6P9_9ROSI</name>
<evidence type="ECO:0000256" key="5">
    <source>
        <dbReference type="ARBA" id="ARBA00022737"/>
    </source>
</evidence>
<dbReference type="SUPFAM" id="SSF52047">
    <property type="entry name" value="RNI-like"/>
    <property type="match status" value="1"/>
</dbReference>
<keyword evidence="8" id="KW-1133">Transmembrane helix</keyword>
<dbReference type="InterPro" id="IPR007275">
    <property type="entry name" value="YTH_domain"/>
</dbReference>
<dbReference type="Gene3D" id="1.10.510.10">
    <property type="entry name" value="Transferase(Phosphotransferase) domain 1"/>
    <property type="match status" value="1"/>
</dbReference>
<accession>A0ABR1Z6P9</accession>
<dbReference type="InterPro" id="IPR013210">
    <property type="entry name" value="LRR_N_plant-typ"/>
</dbReference>
<evidence type="ECO:0000313" key="15">
    <source>
        <dbReference type="Proteomes" id="UP001396334"/>
    </source>
</evidence>
<dbReference type="PANTHER" id="PTHR48053:SF71">
    <property type="entry name" value="LEUCINE RICH REPEAT FAMILY PROTEIN, EXPRESSED"/>
    <property type="match status" value="1"/>
</dbReference>
<dbReference type="Gene3D" id="3.10.590.10">
    <property type="entry name" value="ph1033 like domains"/>
    <property type="match status" value="1"/>
</dbReference>
<gene>
    <name evidence="14" type="ORF">V6N11_034408</name>
</gene>
<keyword evidence="3" id="KW-0812">Transmembrane</keyword>
<evidence type="ECO:0000259" key="12">
    <source>
        <dbReference type="PROSITE" id="PS50011"/>
    </source>
</evidence>
<dbReference type="PROSITE" id="PS50011">
    <property type="entry name" value="PROTEIN_KINASE_DOM"/>
    <property type="match status" value="1"/>
</dbReference>
<feature type="region of interest" description="Disordered" evidence="11">
    <location>
        <begin position="1178"/>
        <end position="1206"/>
    </location>
</feature>
<dbReference type="InterPro" id="IPR011009">
    <property type="entry name" value="Kinase-like_dom_sf"/>
</dbReference>
<organism evidence="14 15">
    <name type="scientific">Hibiscus sabdariffa</name>
    <name type="common">roselle</name>
    <dbReference type="NCBI Taxonomy" id="183260"/>
    <lineage>
        <taxon>Eukaryota</taxon>
        <taxon>Viridiplantae</taxon>
        <taxon>Streptophyta</taxon>
        <taxon>Embryophyta</taxon>
        <taxon>Tracheophyta</taxon>
        <taxon>Spermatophyta</taxon>
        <taxon>Magnoliopsida</taxon>
        <taxon>eudicotyledons</taxon>
        <taxon>Gunneridae</taxon>
        <taxon>Pentapetalae</taxon>
        <taxon>rosids</taxon>
        <taxon>malvids</taxon>
        <taxon>Malvales</taxon>
        <taxon>Malvaceae</taxon>
        <taxon>Malvoideae</taxon>
        <taxon>Hibiscus</taxon>
    </lineage>
</organism>
<reference evidence="14 15" key="1">
    <citation type="journal article" date="2024" name="G3 (Bethesda)">
        <title>Genome assembly of Hibiscus sabdariffa L. provides insights into metabolisms of medicinal natural products.</title>
        <authorList>
            <person name="Kim T."/>
        </authorList>
    </citation>
    <scope>NUCLEOTIDE SEQUENCE [LARGE SCALE GENOMIC DNA]</scope>
    <source>
        <strain evidence="14">TK-2024</strain>
        <tissue evidence="14">Old leaves</tissue>
    </source>
</reference>
<dbReference type="InterPro" id="IPR051716">
    <property type="entry name" value="Plant_RL_S/T_kinase"/>
</dbReference>
<keyword evidence="4" id="KW-0732">Signal</keyword>
<comment type="caution">
    <text evidence="14">The sequence shown here is derived from an EMBL/GenBank/DDBJ whole genome shotgun (WGS) entry which is preliminary data.</text>
</comment>
<evidence type="ECO:0000256" key="1">
    <source>
        <dbReference type="ARBA" id="ARBA00004479"/>
    </source>
</evidence>
<protein>
    <submittedName>
        <fullName evidence="14">Uncharacterized protein</fullName>
    </submittedName>
</protein>
<dbReference type="Pfam" id="PF08263">
    <property type="entry name" value="LRRNT_2"/>
    <property type="match status" value="1"/>
</dbReference>
<proteinExistence type="predicted"/>
<dbReference type="InterPro" id="IPR001611">
    <property type="entry name" value="Leu-rich_rpt"/>
</dbReference>
<keyword evidence="6" id="KW-0547">Nucleotide-binding</keyword>
<dbReference type="SMART" id="SM00369">
    <property type="entry name" value="LRR_TYP"/>
    <property type="match status" value="6"/>
</dbReference>
<dbReference type="InterPro" id="IPR001245">
    <property type="entry name" value="Ser-Thr/Tyr_kinase_cat_dom"/>
</dbReference>
<keyword evidence="2" id="KW-0433">Leucine-rich repeat</keyword>
<dbReference type="Pfam" id="PF00560">
    <property type="entry name" value="LRR_1"/>
    <property type="match status" value="8"/>
</dbReference>
<feature type="non-terminal residue" evidence="14">
    <location>
        <position position="1"/>
    </location>
</feature>
<evidence type="ECO:0000256" key="3">
    <source>
        <dbReference type="ARBA" id="ARBA00022692"/>
    </source>
</evidence>